<gene>
    <name evidence="2" type="ORF">F4162_09655</name>
</gene>
<comment type="caution">
    <text evidence="2">The sequence shown here is derived from an EMBL/GenBank/DDBJ whole genome shotgun (WGS) entry which is preliminary data.</text>
</comment>
<sequence length="73" mass="7824">MAADSVFSFSPQPAAECKGKERPQTARRGRSFPFRGQHDSTTSLDGDVTTVQVGAEWSTEWCRAGAALPLLGP</sequence>
<evidence type="ECO:0000313" key="2">
    <source>
        <dbReference type="EMBL" id="MYG39194.1"/>
    </source>
</evidence>
<protein>
    <submittedName>
        <fullName evidence="2">Uncharacterized protein</fullName>
    </submittedName>
</protein>
<dbReference type="AlphaFoldDB" id="A0A6B1FD50"/>
<dbReference type="EMBL" id="VYDO01000298">
    <property type="protein sequence ID" value="MYG39194.1"/>
    <property type="molecule type" value="Genomic_DNA"/>
</dbReference>
<reference evidence="2" key="1">
    <citation type="submission" date="2019-09" db="EMBL/GenBank/DDBJ databases">
        <title>Characterisation of the sponge microbiome using genome-centric metagenomics.</title>
        <authorList>
            <person name="Engelberts J.P."/>
            <person name="Robbins S.J."/>
            <person name="De Goeij J.M."/>
            <person name="Aranda M."/>
            <person name="Bell S.C."/>
            <person name="Webster N.S."/>
        </authorList>
    </citation>
    <scope>NUCLEOTIDE SEQUENCE</scope>
    <source>
        <strain evidence="2">SB0676_bin_10</strain>
    </source>
</reference>
<feature type="region of interest" description="Disordered" evidence="1">
    <location>
        <begin position="1"/>
        <end position="45"/>
    </location>
</feature>
<evidence type="ECO:0000256" key="1">
    <source>
        <dbReference type="SAM" id="MobiDB-lite"/>
    </source>
</evidence>
<name>A0A6B1FD50_9SYNE</name>
<proteinExistence type="predicted"/>
<organism evidence="2">
    <name type="scientific">Synechococcus sp. SB0676_bin_10</name>
    <dbReference type="NCBI Taxonomy" id="2604869"/>
    <lineage>
        <taxon>Bacteria</taxon>
        <taxon>Bacillati</taxon>
        <taxon>Cyanobacteriota</taxon>
        <taxon>Cyanophyceae</taxon>
        <taxon>Synechococcales</taxon>
        <taxon>Synechococcaceae</taxon>
        <taxon>Synechococcus</taxon>
    </lineage>
</organism>
<accession>A0A6B1FD50</accession>